<gene>
    <name evidence="1" type="ORF">TM448A00312_0051</name>
    <name evidence="2" type="ORF">TM448B00682_0030</name>
</gene>
<dbReference type="Gene3D" id="1.10.10.60">
    <property type="entry name" value="Homeodomain-like"/>
    <property type="match status" value="1"/>
</dbReference>
<dbReference type="EMBL" id="MT144647">
    <property type="protein sequence ID" value="QJH96336.1"/>
    <property type="molecule type" value="Genomic_DNA"/>
</dbReference>
<evidence type="ECO:0000313" key="1">
    <source>
        <dbReference type="EMBL" id="QJA46093.1"/>
    </source>
</evidence>
<accession>A0A6H1ZDV4</accession>
<name>A0A6H1ZDV4_9ZZZZ</name>
<dbReference type="AlphaFoldDB" id="A0A6H1ZDV4"/>
<sequence>MKWNKLTPEIIQEALKLKNKGWSFFQLAKRYSCDHTSLIYRFKKLGFNYMKYGKKEKVKTFIKKSKTYIKKIEQKPVKKYADYLRESEAKPDPIEKAKLSTK</sequence>
<organism evidence="1">
    <name type="scientific">viral metagenome</name>
    <dbReference type="NCBI Taxonomy" id="1070528"/>
    <lineage>
        <taxon>unclassified sequences</taxon>
        <taxon>metagenomes</taxon>
        <taxon>organismal metagenomes</taxon>
    </lineage>
</organism>
<protein>
    <submittedName>
        <fullName evidence="1">Uncharacterized protein</fullName>
    </submittedName>
</protein>
<proteinExistence type="predicted"/>
<reference evidence="1" key="1">
    <citation type="submission" date="2020-03" db="EMBL/GenBank/DDBJ databases">
        <title>The deep terrestrial virosphere.</title>
        <authorList>
            <person name="Holmfeldt K."/>
            <person name="Nilsson E."/>
            <person name="Simone D."/>
            <person name="Lopez-Fernandez M."/>
            <person name="Wu X."/>
            <person name="de Brujin I."/>
            <person name="Lundin D."/>
            <person name="Andersson A."/>
            <person name="Bertilsson S."/>
            <person name="Dopson M."/>
        </authorList>
    </citation>
    <scope>NUCLEOTIDE SEQUENCE</scope>
    <source>
        <strain evidence="1">TM448A00312</strain>
        <strain evidence="2">TM448B00682</strain>
    </source>
</reference>
<evidence type="ECO:0000313" key="2">
    <source>
        <dbReference type="EMBL" id="QJH96336.1"/>
    </source>
</evidence>
<dbReference type="EMBL" id="MT144002">
    <property type="protein sequence ID" value="QJA46093.1"/>
    <property type="molecule type" value="Genomic_DNA"/>
</dbReference>